<dbReference type="RefSeq" id="WP_379866351.1">
    <property type="nucleotide sequence ID" value="NZ_JBHTBW010000050.1"/>
</dbReference>
<feature type="domain" description="D-isomer specific 2-hydroxyacid dehydrogenase NAD-binding" evidence="3">
    <location>
        <begin position="105"/>
        <end position="279"/>
    </location>
</feature>
<dbReference type="InterPro" id="IPR036291">
    <property type="entry name" value="NAD(P)-bd_dom_sf"/>
</dbReference>
<proteinExistence type="predicted"/>
<reference evidence="5" key="1">
    <citation type="journal article" date="2019" name="Int. J. Syst. Evol. Microbiol.">
        <title>The Global Catalogue of Microorganisms (GCM) 10K type strain sequencing project: providing services to taxonomists for standard genome sequencing and annotation.</title>
        <authorList>
            <consortium name="The Broad Institute Genomics Platform"/>
            <consortium name="The Broad Institute Genome Sequencing Center for Infectious Disease"/>
            <person name="Wu L."/>
            <person name="Ma J."/>
        </authorList>
    </citation>
    <scope>NUCLEOTIDE SEQUENCE [LARGE SCALE GENOMIC DNA]</scope>
    <source>
        <strain evidence="5">CGMCC 1.12942</strain>
    </source>
</reference>
<dbReference type="EMBL" id="JBHTBW010000050">
    <property type="protein sequence ID" value="MFC7442458.1"/>
    <property type="molecule type" value="Genomic_DNA"/>
</dbReference>
<organism evidence="4 5">
    <name type="scientific">Laceyella putida</name>
    <dbReference type="NCBI Taxonomy" id="110101"/>
    <lineage>
        <taxon>Bacteria</taxon>
        <taxon>Bacillati</taxon>
        <taxon>Bacillota</taxon>
        <taxon>Bacilli</taxon>
        <taxon>Bacillales</taxon>
        <taxon>Thermoactinomycetaceae</taxon>
        <taxon>Laceyella</taxon>
    </lineage>
</organism>
<name>A0ABW2RN61_9BACL</name>
<protein>
    <submittedName>
        <fullName evidence="4">D-2-hydroxyacid dehydrogenase</fullName>
    </submittedName>
</protein>
<dbReference type="Pfam" id="PF02826">
    <property type="entry name" value="2-Hacid_dh_C"/>
    <property type="match status" value="1"/>
</dbReference>
<sequence>MVHIVSTAKMSAKHKQALTTTYPQARFSFFENISQAASTLPEAEVLITYGEDLDPSIIAQCSRLRWIHVISAGLELLPMEAIAGRGIRVTNAKGIHATPMSEYVMAVMLQVTRRTDQLRTLQREKRWDRSIRVGELAGQTLLVIGAGAIGQAIAQKAQAFAMTTVGVNTDGRETPHFDRMANLREMRTVLGEADFIVVAVPLTKVTVKLIGREELTAMKPTATLINIARGAVVDEEALIHALQERTIARAVLDVFEQEPLPTGHPFWEMDNVILTPHLSGRSPHYMTRALEIFRHNLYVFLKGTGSYKNEIDLRKGY</sequence>
<evidence type="ECO:0000313" key="4">
    <source>
        <dbReference type="EMBL" id="MFC7442458.1"/>
    </source>
</evidence>
<evidence type="ECO:0000259" key="3">
    <source>
        <dbReference type="Pfam" id="PF02826"/>
    </source>
</evidence>
<evidence type="ECO:0000256" key="2">
    <source>
        <dbReference type="ARBA" id="ARBA00023027"/>
    </source>
</evidence>
<dbReference type="SUPFAM" id="SSF52283">
    <property type="entry name" value="Formate/glycerate dehydrogenase catalytic domain-like"/>
    <property type="match status" value="1"/>
</dbReference>
<keyword evidence="2" id="KW-0520">NAD</keyword>
<gene>
    <name evidence="4" type="ORF">ACFQNG_15320</name>
</gene>
<evidence type="ECO:0000313" key="5">
    <source>
        <dbReference type="Proteomes" id="UP001596500"/>
    </source>
</evidence>
<dbReference type="Proteomes" id="UP001596500">
    <property type="component" value="Unassembled WGS sequence"/>
</dbReference>
<dbReference type="PANTHER" id="PTHR43333">
    <property type="entry name" value="2-HACID_DH_C DOMAIN-CONTAINING PROTEIN"/>
    <property type="match status" value="1"/>
</dbReference>
<dbReference type="InterPro" id="IPR006140">
    <property type="entry name" value="D-isomer_DH_NAD-bd"/>
</dbReference>
<comment type="caution">
    <text evidence="4">The sequence shown here is derived from an EMBL/GenBank/DDBJ whole genome shotgun (WGS) entry which is preliminary data.</text>
</comment>
<keyword evidence="5" id="KW-1185">Reference proteome</keyword>
<dbReference type="SUPFAM" id="SSF51735">
    <property type="entry name" value="NAD(P)-binding Rossmann-fold domains"/>
    <property type="match status" value="1"/>
</dbReference>
<accession>A0ABW2RN61</accession>
<dbReference type="PANTHER" id="PTHR43333:SF1">
    <property type="entry name" value="D-ISOMER SPECIFIC 2-HYDROXYACID DEHYDROGENASE NAD-BINDING DOMAIN-CONTAINING PROTEIN"/>
    <property type="match status" value="1"/>
</dbReference>
<dbReference type="CDD" id="cd05300">
    <property type="entry name" value="2-Hacid_dh_1"/>
    <property type="match status" value="1"/>
</dbReference>
<keyword evidence="1" id="KW-0560">Oxidoreductase</keyword>
<evidence type="ECO:0000256" key="1">
    <source>
        <dbReference type="ARBA" id="ARBA00023002"/>
    </source>
</evidence>
<dbReference type="Gene3D" id="3.40.50.720">
    <property type="entry name" value="NAD(P)-binding Rossmann-like Domain"/>
    <property type="match status" value="2"/>
</dbReference>